<dbReference type="GO" id="GO:0007005">
    <property type="term" value="P:mitochondrion organization"/>
    <property type="evidence" value="ECO:0007669"/>
    <property type="project" value="TreeGrafter"/>
</dbReference>
<sequence>MKNKVSPIILSVLLLGVVMLFVFSSRVFHIIQPGERAVVFKPYTIGLDVDNIKSEGLAIIAPWNQLITYGVKEQTQEETMDVLDKNSMSINMDITVRFNPVYDKVGQIHQRFGKNYVHVLVIPEVRSVVRSITGRYTAEELFSTKRTEVETLIEEETSEVLKANYIECKALLIRSIKLPEQIKMAIENKLKQEQEALAYQFKLDKERSEAERKKIEAEGIANYNKIINASLTPNIIKQKGIDATLELAQSQNSKVVVVGSGKDGLPLILGGN</sequence>
<protein>
    <submittedName>
        <fullName evidence="4">Prohibitin family protein</fullName>
    </submittedName>
</protein>
<dbReference type="CDD" id="cd03401">
    <property type="entry name" value="SPFH_prohibitin"/>
    <property type="match status" value="1"/>
</dbReference>
<name>A0AAE3MC12_9BACT</name>
<evidence type="ECO:0000259" key="3">
    <source>
        <dbReference type="SMART" id="SM00244"/>
    </source>
</evidence>
<dbReference type="Gene3D" id="3.30.479.30">
    <property type="entry name" value="Band 7 domain"/>
    <property type="match status" value="1"/>
</dbReference>
<dbReference type="GO" id="GO:0016020">
    <property type="term" value="C:membrane"/>
    <property type="evidence" value="ECO:0007669"/>
    <property type="project" value="UniProtKB-SubCell"/>
</dbReference>
<evidence type="ECO:0000256" key="1">
    <source>
        <dbReference type="ARBA" id="ARBA00004167"/>
    </source>
</evidence>
<evidence type="ECO:0000313" key="5">
    <source>
        <dbReference type="Proteomes" id="UP001207408"/>
    </source>
</evidence>
<dbReference type="Pfam" id="PF01145">
    <property type="entry name" value="Band_7"/>
    <property type="match status" value="1"/>
</dbReference>
<gene>
    <name evidence="4" type="ORF">OM074_02080</name>
</gene>
<dbReference type="EMBL" id="JAPDPI010000002">
    <property type="protein sequence ID" value="MCW3804392.1"/>
    <property type="molecule type" value="Genomic_DNA"/>
</dbReference>
<accession>A0AAE3MC12</accession>
<comment type="caution">
    <text evidence="4">The sequence shown here is derived from an EMBL/GenBank/DDBJ whole genome shotgun (WGS) entry which is preliminary data.</text>
</comment>
<dbReference type="AlphaFoldDB" id="A0AAE3MC12"/>
<dbReference type="Proteomes" id="UP001207408">
    <property type="component" value="Unassembled WGS sequence"/>
</dbReference>
<evidence type="ECO:0000313" key="4">
    <source>
        <dbReference type="EMBL" id="MCW3804392.1"/>
    </source>
</evidence>
<proteinExistence type="predicted"/>
<dbReference type="PANTHER" id="PTHR23222">
    <property type="entry name" value="PROHIBITIN"/>
    <property type="match status" value="1"/>
</dbReference>
<dbReference type="RefSeq" id="WP_301197613.1">
    <property type="nucleotide sequence ID" value="NZ_JAPDPI010000002.1"/>
</dbReference>
<feature type="domain" description="Band 7" evidence="3">
    <location>
        <begin position="26"/>
        <end position="190"/>
    </location>
</feature>
<dbReference type="SUPFAM" id="SSF117892">
    <property type="entry name" value="Band 7/SPFH domain"/>
    <property type="match status" value="1"/>
</dbReference>
<organism evidence="4 5">
    <name type="scientific">Plebeiibacterium marinum</name>
    <dbReference type="NCBI Taxonomy" id="2992111"/>
    <lineage>
        <taxon>Bacteria</taxon>
        <taxon>Pseudomonadati</taxon>
        <taxon>Bacteroidota</taxon>
        <taxon>Bacteroidia</taxon>
        <taxon>Marinilabiliales</taxon>
        <taxon>Marinilabiliaceae</taxon>
        <taxon>Plebeiibacterium</taxon>
    </lineage>
</organism>
<dbReference type="SMART" id="SM00244">
    <property type="entry name" value="PHB"/>
    <property type="match status" value="1"/>
</dbReference>
<dbReference type="InterPro" id="IPR001107">
    <property type="entry name" value="Band_7"/>
</dbReference>
<keyword evidence="5" id="KW-1185">Reference proteome</keyword>
<comment type="subcellular location">
    <subcellularLocation>
        <location evidence="1">Membrane</location>
        <topology evidence="1">Single-pass membrane protein</topology>
    </subcellularLocation>
</comment>
<dbReference type="InterPro" id="IPR036013">
    <property type="entry name" value="Band_7/SPFH_dom_sf"/>
</dbReference>
<dbReference type="PANTHER" id="PTHR23222:SF1">
    <property type="entry name" value="PROHIBITIN-2"/>
    <property type="match status" value="1"/>
</dbReference>
<reference evidence="4" key="1">
    <citation type="submission" date="2022-10" db="EMBL/GenBank/DDBJ databases">
        <authorList>
            <person name="Yu W.X."/>
        </authorList>
    </citation>
    <scope>NUCLEOTIDE SEQUENCE</scope>
    <source>
        <strain evidence="4">D04</strain>
    </source>
</reference>
<dbReference type="InterPro" id="IPR000163">
    <property type="entry name" value="Prohibitin"/>
</dbReference>
<keyword evidence="2" id="KW-0472">Membrane</keyword>
<evidence type="ECO:0000256" key="2">
    <source>
        <dbReference type="ARBA" id="ARBA00023136"/>
    </source>
</evidence>